<feature type="compositionally biased region" description="Basic residues" evidence="1">
    <location>
        <begin position="960"/>
        <end position="969"/>
    </location>
</feature>
<feature type="compositionally biased region" description="Polar residues" evidence="1">
    <location>
        <begin position="369"/>
        <end position="379"/>
    </location>
</feature>
<feature type="compositionally biased region" description="Basic and acidic residues" evidence="1">
    <location>
        <begin position="1027"/>
        <end position="1061"/>
    </location>
</feature>
<feature type="region of interest" description="Disordered" evidence="1">
    <location>
        <begin position="70"/>
        <end position="221"/>
    </location>
</feature>
<feature type="region of interest" description="Disordered" evidence="1">
    <location>
        <begin position="443"/>
        <end position="465"/>
    </location>
</feature>
<feature type="compositionally biased region" description="Polar residues" evidence="1">
    <location>
        <begin position="1155"/>
        <end position="1174"/>
    </location>
</feature>
<feature type="compositionally biased region" description="Basic and acidic residues" evidence="1">
    <location>
        <begin position="163"/>
        <end position="188"/>
    </location>
</feature>
<feature type="compositionally biased region" description="Basic residues" evidence="1">
    <location>
        <begin position="210"/>
        <end position="220"/>
    </location>
</feature>
<feature type="region of interest" description="Disordered" evidence="1">
    <location>
        <begin position="542"/>
        <end position="608"/>
    </location>
</feature>
<evidence type="ECO:0000313" key="2">
    <source>
        <dbReference type="EMBL" id="CAL4096529.1"/>
    </source>
</evidence>
<feature type="region of interest" description="Disordered" evidence="1">
    <location>
        <begin position="304"/>
        <end position="338"/>
    </location>
</feature>
<feature type="compositionally biased region" description="Basic and acidic residues" evidence="1">
    <location>
        <begin position="985"/>
        <end position="1020"/>
    </location>
</feature>
<dbReference type="AlphaFoldDB" id="A0AAV2QR38"/>
<feature type="compositionally biased region" description="Low complexity" evidence="1">
    <location>
        <begin position="122"/>
        <end position="143"/>
    </location>
</feature>
<evidence type="ECO:0000313" key="3">
    <source>
        <dbReference type="Proteomes" id="UP001497623"/>
    </source>
</evidence>
<gene>
    <name evidence="2" type="ORF">MNOR_LOCUS15777</name>
</gene>
<protein>
    <submittedName>
        <fullName evidence="2">Uncharacterized protein</fullName>
    </submittedName>
</protein>
<sequence length="1232" mass="140080">MLSALWVSKSPTFENLGGFTVPTTTAGVISRSQYLTPSPENLAGLSIPTTPVGVVSRTQLRTVWRAKSMPSLELEESHQNSSVSSPVHKSISNTSSPKSSRRSSCSSRLSLAMETEQLSQDSSVSDPDSPSRSSSHISVNHRNLMARRQRSKSCVSQFMPSVKELKGMFDQDTKEKDIPEDPSIKDKLTNLNIEIEEVNPAPTQEEEKPKSKKKDRRMTRHQSLIKWEPRLSEDHILTKANTDIEKLQFSPVKSMLLQFEKKPTPKKAPNLCETKIVEIIENNNTNIDIKGRSRASTDSAEYHYENKENEAPVLSESNKTSENIQPNKTKRNENDNGLSSVRKLRLQWEQTVKEKIFSSSLIQHPASPQKLQTKEQSSNLNLNKSSHQFSKENSIEIDCKENEYKLQKENDFTNNNQIKEEHSEIDHKSNEHMVSAYKITEHVTSEHKSVESKSVEPSAAGHKSTELVIPSVRNLRQQFEAVASTPSYNKTEGLDEQPPHAAVKKINKVMEFEKCVKQSVEEDQRLSGSKITRVPSTSIKSLRLQFERTSTNKGSTSQESSRTSSPLKSPTSPTSPRSPTSPTSPPTSPTSTTSPLATSPCSPFSTSNILARSMTDSGTSMTMEISSSSADIFSYNENVPLKFSDHDLQNNNVLLGKDLGEKVNENNNDIELHEKNQAVNEYWKQQENEKRKKEEEKQIELKRFKEMRQQRRKLVEDPEVNLRRKREEKQQEFLNKVEINDKKNKKIDLERDNNHINTKNLTHRDINSLRNKFENKNIKSEEHKLDNDVHIQHNSEITLRREKSNKISEKSRKLNPDELSYFKDFSSIGNHRTTLSENKATTDEPTSVSENNRLSYMSVDEDLDAEEENKRIDKYFQEREKNMLKKEDRQKEIDKYLSQKQSLSESEARNLNEDVHNVDNRIVSMPSLHIGESNNFSNNEDLHTIEETSDDESSESISQHHPKEKRKLSNSKDTDCGHTNGNIEKYTKVDQNINEKHDGEKIKVDERKAELHKFKELRESMRKKKQKEKEAESDQKGLLEDAKSSLEKGKFNLEKDIDQEHSNTNSPRTSPSKSLTRSPSKSSSKSSSRSSSRSGSQISLPGNCRPLNSDEMKFFMGAPSTEPFLRTQSLRVHPSKSKAEGSGLPTLKEKKRRSSSFAERSTSNLNMSTTTQRNPRIEAPPPPKVLPQGCRQLRPDELKFFFGGTAKVNPNINIYSSKSSVAEEEENYISEA</sequence>
<organism evidence="2 3">
    <name type="scientific">Meganyctiphanes norvegica</name>
    <name type="common">Northern krill</name>
    <name type="synonym">Thysanopoda norvegica</name>
    <dbReference type="NCBI Taxonomy" id="48144"/>
    <lineage>
        <taxon>Eukaryota</taxon>
        <taxon>Metazoa</taxon>
        <taxon>Ecdysozoa</taxon>
        <taxon>Arthropoda</taxon>
        <taxon>Crustacea</taxon>
        <taxon>Multicrustacea</taxon>
        <taxon>Malacostraca</taxon>
        <taxon>Eumalacostraca</taxon>
        <taxon>Eucarida</taxon>
        <taxon>Euphausiacea</taxon>
        <taxon>Euphausiidae</taxon>
        <taxon>Meganyctiphanes</taxon>
    </lineage>
</organism>
<reference evidence="2 3" key="1">
    <citation type="submission" date="2024-05" db="EMBL/GenBank/DDBJ databases">
        <authorList>
            <person name="Wallberg A."/>
        </authorList>
    </citation>
    <scope>NUCLEOTIDE SEQUENCE [LARGE SCALE GENOMIC DNA]</scope>
</reference>
<dbReference type="Proteomes" id="UP001497623">
    <property type="component" value="Unassembled WGS sequence"/>
</dbReference>
<feature type="region of interest" description="Disordered" evidence="1">
    <location>
        <begin position="886"/>
        <end position="912"/>
    </location>
</feature>
<keyword evidence="3" id="KW-1185">Reference proteome</keyword>
<feature type="compositionally biased region" description="Low complexity" evidence="1">
    <location>
        <begin position="81"/>
        <end position="110"/>
    </location>
</feature>
<feature type="compositionally biased region" description="Low complexity" evidence="1">
    <location>
        <begin position="555"/>
        <end position="581"/>
    </location>
</feature>
<feature type="region of interest" description="Disordered" evidence="1">
    <location>
        <begin position="945"/>
        <end position="1185"/>
    </location>
</feature>
<feature type="compositionally biased region" description="Polar residues" evidence="1">
    <location>
        <begin position="315"/>
        <end position="327"/>
    </location>
</feature>
<comment type="caution">
    <text evidence="2">The sequence shown here is derived from an EMBL/GenBank/DDBJ whole genome shotgun (WGS) entry which is preliminary data.</text>
</comment>
<evidence type="ECO:0000256" key="1">
    <source>
        <dbReference type="SAM" id="MobiDB-lite"/>
    </source>
</evidence>
<proteinExistence type="predicted"/>
<name>A0AAV2QR38_MEGNR</name>
<feature type="compositionally biased region" description="Low complexity" evidence="1">
    <location>
        <begin position="1066"/>
        <end position="1096"/>
    </location>
</feature>
<feature type="compositionally biased region" description="Low complexity" evidence="1">
    <location>
        <begin position="589"/>
        <end position="603"/>
    </location>
</feature>
<accession>A0AAV2QR38</accession>
<feature type="region of interest" description="Disordered" evidence="1">
    <location>
        <begin position="359"/>
        <end position="379"/>
    </location>
</feature>
<dbReference type="EMBL" id="CAXKWB010010028">
    <property type="protein sequence ID" value="CAL4096529.1"/>
    <property type="molecule type" value="Genomic_DNA"/>
</dbReference>
<feature type="compositionally biased region" description="Basic and acidic residues" evidence="1">
    <location>
        <begin position="443"/>
        <end position="454"/>
    </location>
</feature>
<feature type="compositionally biased region" description="Basic and acidic residues" evidence="1">
    <location>
        <begin position="886"/>
        <end position="897"/>
    </location>
</feature>